<evidence type="ECO:0000256" key="3">
    <source>
        <dbReference type="SAM" id="Phobius"/>
    </source>
</evidence>
<dbReference type="Proteomes" id="UP000186621">
    <property type="component" value="Unassembled WGS sequence"/>
</dbReference>
<dbReference type="PANTHER" id="PTHR30160">
    <property type="entry name" value="TETRAACYLDISACCHARIDE 4'-KINASE-RELATED"/>
    <property type="match status" value="1"/>
</dbReference>
<dbReference type="Pfam" id="PF01075">
    <property type="entry name" value="Glyco_transf_9"/>
    <property type="match status" value="1"/>
</dbReference>
<dbReference type="RefSeq" id="WP_075651678.1">
    <property type="nucleotide sequence ID" value="NZ_MJGG01000025.1"/>
</dbReference>
<dbReference type="InterPro" id="IPR051199">
    <property type="entry name" value="LPS_LOS_Heptosyltrfase"/>
</dbReference>
<organism evidence="4 5">
    <name type="scientific">Helicobacter pylori</name>
    <name type="common">Campylobacter pylori</name>
    <dbReference type="NCBI Taxonomy" id="210"/>
    <lineage>
        <taxon>Bacteria</taxon>
        <taxon>Pseudomonadati</taxon>
        <taxon>Campylobacterota</taxon>
        <taxon>Epsilonproteobacteria</taxon>
        <taxon>Campylobacterales</taxon>
        <taxon>Helicobacteraceae</taxon>
        <taxon>Helicobacter</taxon>
    </lineage>
</organism>
<keyword evidence="1" id="KW-0328">Glycosyltransferase</keyword>
<keyword evidence="3" id="KW-1133">Transmembrane helix</keyword>
<reference evidence="4 5" key="1">
    <citation type="submission" date="2016-09" db="EMBL/GenBank/DDBJ databases">
        <authorList>
            <person name="Capua I."/>
            <person name="De Benedictis P."/>
            <person name="Joannis T."/>
            <person name="Lombin L.H."/>
            <person name="Cattoli G."/>
        </authorList>
    </citation>
    <scope>NUCLEOTIDE SEQUENCE [LARGE SCALE GENOMIC DNA]</scope>
    <source>
        <strain evidence="4 5">132A</strain>
    </source>
</reference>
<keyword evidence="3" id="KW-0812">Transmembrane</keyword>
<dbReference type="GO" id="GO:0005829">
    <property type="term" value="C:cytosol"/>
    <property type="evidence" value="ECO:0007669"/>
    <property type="project" value="TreeGrafter"/>
</dbReference>
<dbReference type="PANTHER" id="PTHR30160:SF1">
    <property type="entry name" value="LIPOPOLYSACCHARIDE 1,2-N-ACETYLGLUCOSAMINETRANSFERASE-RELATED"/>
    <property type="match status" value="1"/>
</dbReference>
<dbReference type="CDD" id="cd03789">
    <property type="entry name" value="GT9_LPS_heptosyltransferase"/>
    <property type="match status" value="1"/>
</dbReference>
<evidence type="ECO:0000313" key="4">
    <source>
        <dbReference type="EMBL" id="OLR46540.1"/>
    </source>
</evidence>
<comment type="caution">
    <text evidence="4">The sequence shown here is derived from an EMBL/GenBank/DDBJ whole genome shotgun (WGS) entry which is preliminary data.</text>
</comment>
<proteinExistence type="predicted"/>
<keyword evidence="3" id="KW-0472">Membrane</keyword>
<dbReference type="AlphaFoldDB" id="A0A1Q9J992"/>
<dbReference type="EMBL" id="MJMX01000023">
    <property type="protein sequence ID" value="OLR46540.1"/>
    <property type="molecule type" value="Genomic_DNA"/>
</dbReference>
<evidence type="ECO:0000313" key="5">
    <source>
        <dbReference type="Proteomes" id="UP000186621"/>
    </source>
</evidence>
<name>A0A1Q9J992_HELPX</name>
<feature type="transmembrane region" description="Helical" evidence="3">
    <location>
        <begin position="15"/>
        <end position="36"/>
    </location>
</feature>
<dbReference type="Gene3D" id="3.40.50.2000">
    <property type="entry name" value="Glycogen Phosphorylase B"/>
    <property type="match status" value="2"/>
</dbReference>
<dbReference type="GO" id="GO:0008713">
    <property type="term" value="F:ADP-heptose-lipopolysaccharide heptosyltransferase activity"/>
    <property type="evidence" value="ECO:0007669"/>
    <property type="project" value="TreeGrafter"/>
</dbReference>
<protein>
    <submittedName>
        <fullName evidence="4">Glycosyltransferase 9 family protein</fullName>
    </submittedName>
</protein>
<accession>A0A1Q9J992</accession>
<keyword evidence="2 4" id="KW-0808">Transferase</keyword>
<evidence type="ECO:0000256" key="2">
    <source>
        <dbReference type="ARBA" id="ARBA00022679"/>
    </source>
</evidence>
<dbReference type="InterPro" id="IPR002201">
    <property type="entry name" value="Glyco_trans_9"/>
</dbReference>
<dbReference type="SUPFAM" id="SSF53756">
    <property type="entry name" value="UDP-Glycosyltransferase/glycogen phosphorylase"/>
    <property type="match status" value="1"/>
</dbReference>
<gene>
    <name evidence="4" type="ORF">BIZ48_04710</name>
</gene>
<dbReference type="GO" id="GO:0009244">
    <property type="term" value="P:lipopolysaccharide core region biosynthetic process"/>
    <property type="evidence" value="ECO:0007669"/>
    <property type="project" value="TreeGrafter"/>
</dbReference>
<evidence type="ECO:0000256" key="1">
    <source>
        <dbReference type="ARBA" id="ARBA00022676"/>
    </source>
</evidence>
<sequence>MKSLLSLFLKSRLSYLYYYPYIAFVLMVATIAKIPLIQKIPVIRRFFNSRYSFQKDSLIRIQKQLDRLLTLTKPTPPPIRKKTLCFIRLDIIGDYILYRNFLPLFKKYFEDYETTFIGNATIKDMATHCDSQYIDKFIFLDNIYWEKYLRIGTNGSRLSKLKELLFFLPKFMRKRYEDVSNLRKESYEICINSSMFYFSTKEDAIIKHLIVENKVGVFCTHPIESFFRTDYRKRGEIRKSFYTHLFYPKEVPQFLYDSNQDFFQSFFKYFKGVDIGFVELELKLPIAFEYEKFKNILKPPYGVLNLGASDDLRVYKRFDEMIYFLNPDYQLILCGNSKEDEKLANSILKRHKNAISLVNQTGLIEYLHLLKNASFAMGNESSITHLAACLKIPHVFIVSSGLSSPRFHPYPKEIGPNIHMIYPRDFQKIISRSSNWMFKAMTMPHPPVDLVNPQDIVNAIKHFAPYLLKEDVLSNTNETTYFERV</sequence>